<comment type="caution">
    <text evidence="1">The sequence shown here is derived from an EMBL/GenBank/DDBJ whole genome shotgun (WGS) entry which is preliminary data.</text>
</comment>
<dbReference type="Gene3D" id="1.25.40.10">
    <property type="entry name" value="Tetratricopeptide repeat domain"/>
    <property type="match status" value="1"/>
</dbReference>
<dbReference type="InterPro" id="IPR019734">
    <property type="entry name" value="TPR_rpt"/>
</dbReference>
<organism evidence="1">
    <name type="scientific">marine sediment metagenome</name>
    <dbReference type="NCBI Taxonomy" id="412755"/>
    <lineage>
        <taxon>unclassified sequences</taxon>
        <taxon>metagenomes</taxon>
        <taxon>ecological metagenomes</taxon>
    </lineage>
</organism>
<protein>
    <submittedName>
        <fullName evidence="1">Uncharacterized protein</fullName>
    </submittedName>
</protein>
<dbReference type="Pfam" id="PF13432">
    <property type="entry name" value="TPR_16"/>
    <property type="match status" value="1"/>
</dbReference>
<feature type="non-terminal residue" evidence="1">
    <location>
        <position position="169"/>
    </location>
</feature>
<gene>
    <name evidence="1" type="ORF">S01H1_80981</name>
</gene>
<accession>X0Y6H5</accession>
<dbReference type="PROSITE" id="PS50005">
    <property type="entry name" value="TPR"/>
    <property type="match status" value="2"/>
</dbReference>
<dbReference type="SUPFAM" id="SSF48452">
    <property type="entry name" value="TPR-like"/>
    <property type="match status" value="1"/>
</dbReference>
<proteinExistence type="predicted"/>
<dbReference type="EMBL" id="BARS01054749">
    <property type="protein sequence ID" value="GAG51365.1"/>
    <property type="molecule type" value="Genomic_DNA"/>
</dbReference>
<reference evidence="1" key="1">
    <citation type="journal article" date="2014" name="Front. Microbiol.">
        <title>High frequency of phylogenetically diverse reductive dehalogenase-homologous genes in deep subseafloor sedimentary metagenomes.</title>
        <authorList>
            <person name="Kawai M."/>
            <person name="Futagami T."/>
            <person name="Toyoda A."/>
            <person name="Takaki Y."/>
            <person name="Nishi S."/>
            <person name="Hori S."/>
            <person name="Arai W."/>
            <person name="Tsubouchi T."/>
            <person name="Morono Y."/>
            <person name="Uchiyama I."/>
            <person name="Ito T."/>
            <person name="Fujiyama A."/>
            <person name="Inagaki F."/>
            <person name="Takami H."/>
        </authorList>
    </citation>
    <scope>NUCLEOTIDE SEQUENCE</scope>
    <source>
        <strain evidence="1">Expedition CK06-06</strain>
    </source>
</reference>
<dbReference type="InterPro" id="IPR011990">
    <property type="entry name" value="TPR-like_helical_dom_sf"/>
</dbReference>
<evidence type="ECO:0000313" key="1">
    <source>
        <dbReference type="EMBL" id="GAG51365.1"/>
    </source>
</evidence>
<sequence>MKVKVPVISEASKKRAMDLFIDGKVAESKKQLGDAVAAYMEALQFDSQSSEIALSLSEVFWRSGKFRSALHYVELAVKLDPSSSQAWFRLQQFAQHKGDFKRAAEALEIYMKLTPEKEFTDVIKLAHFYFSMGKKDKAKSLIMSNIKRKDIPAYEMAQAAEIMNIHGQT</sequence>
<name>X0Y6H5_9ZZZZ</name>
<dbReference type="AlphaFoldDB" id="X0Y6H5"/>